<keyword evidence="1" id="KW-1133">Transmembrane helix</keyword>
<reference evidence="2 3" key="1">
    <citation type="journal article" date="2020" name="Front. Microbiol.">
        <title>Genetic Organization of the aprX-lipA2 Operon Affects the Proteolytic Potential of Pseudomonas Species in Milk.</title>
        <authorList>
            <person name="Maier C."/>
            <person name="Huptas C."/>
            <person name="von Neubeck M."/>
            <person name="Scherer S."/>
            <person name="Wenning M."/>
            <person name="Lucking G."/>
        </authorList>
    </citation>
    <scope>NUCLEOTIDE SEQUENCE [LARGE SCALE GENOMIC DNA]</scope>
    <source>
        <strain evidence="2 3">DSM 16272</strain>
    </source>
</reference>
<protein>
    <submittedName>
        <fullName evidence="2">Uncharacterized protein</fullName>
    </submittedName>
</protein>
<keyword evidence="1" id="KW-0812">Transmembrane</keyword>
<evidence type="ECO:0000256" key="1">
    <source>
        <dbReference type="SAM" id="Phobius"/>
    </source>
</evidence>
<name>A0A7Y1AE19_PSEVE</name>
<proteinExistence type="predicted"/>
<keyword evidence="1" id="KW-0472">Membrane</keyword>
<feature type="transmembrane region" description="Helical" evidence="1">
    <location>
        <begin position="32"/>
        <end position="49"/>
    </location>
</feature>
<organism evidence="2 3">
    <name type="scientific">Pseudomonas veronii</name>
    <dbReference type="NCBI Taxonomy" id="76761"/>
    <lineage>
        <taxon>Bacteria</taxon>
        <taxon>Pseudomonadati</taxon>
        <taxon>Pseudomonadota</taxon>
        <taxon>Gammaproteobacteria</taxon>
        <taxon>Pseudomonadales</taxon>
        <taxon>Pseudomonadaceae</taxon>
        <taxon>Pseudomonas</taxon>
    </lineage>
</organism>
<accession>A0A7Y1AE19</accession>
<feature type="transmembrane region" description="Helical" evidence="1">
    <location>
        <begin position="7"/>
        <end position="26"/>
    </location>
</feature>
<dbReference type="AlphaFoldDB" id="A0A7Y1AE19"/>
<comment type="caution">
    <text evidence="2">The sequence shown here is derived from an EMBL/GenBank/DDBJ whole genome shotgun (WGS) entry which is preliminary data.</text>
</comment>
<evidence type="ECO:0000313" key="2">
    <source>
        <dbReference type="EMBL" id="NMY13857.1"/>
    </source>
</evidence>
<feature type="transmembrane region" description="Helical" evidence="1">
    <location>
        <begin position="56"/>
        <end position="76"/>
    </location>
</feature>
<dbReference type="EMBL" id="JAAQWG010000145">
    <property type="protein sequence ID" value="NMY13857.1"/>
    <property type="molecule type" value="Genomic_DNA"/>
</dbReference>
<evidence type="ECO:0000313" key="3">
    <source>
        <dbReference type="Proteomes" id="UP000537729"/>
    </source>
</evidence>
<dbReference type="Proteomes" id="UP000537729">
    <property type="component" value="Unassembled WGS sequence"/>
</dbReference>
<sequence length="85" mass="9241">MSKKLTRICEIAGTVAGISGAFLLSLNVSYSPFGYVLFLISSILLAGHARLIKSSWLLTLQICFLCANTNGIYHWLILPYMGTGS</sequence>
<gene>
    <name evidence="2" type="ORF">HBO38_36810</name>
</gene>
<dbReference type="RefSeq" id="WP_169886789.1">
    <property type="nucleotide sequence ID" value="NZ_JAAQWG010000145.1"/>
</dbReference>